<proteinExistence type="predicted"/>
<accession>A0A2P2NXY5</accession>
<organism evidence="1">
    <name type="scientific">Rhizophora mucronata</name>
    <name type="common">Asiatic mangrove</name>
    <dbReference type="NCBI Taxonomy" id="61149"/>
    <lineage>
        <taxon>Eukaryota</taxon>
        <taxon>Viridiplantae</taxon>
        <taxon>Streptophyta</taxon>
        <taxon>Embryophyta</taxon>
        <taxon>Tracheophyta</taxon>
        <taxon>Spermatophyta</taxon>
        <taxon>Magnoliopsida</taxon>
        <taxon>eudicotyledons</taxon>
        <taxon>Gunneridae</taxon>
        <taxon>Pentapetalae</taxon>
        <taxon>rosids</taxon>
        <taxon>fabids</taxon>
        <taxon>Malpighiales</taxon>
        <taxon>Rhizophoraceae</taxon>
        <taxon>Rhizophora</taxon>
    </lineage>
</organism>
<evidence type="ECO:0000313" key="1">
    <source>
        <dbReference type="EMBL" id="MBX47377.1"/>
    </source>
</evidence>
<dbReference type="AlphaFoldDB" id="A0A2P2NXY5"/>
<reference evidence="1" key="1">
    <citation type="submission" date="2018-02" db="EMBL/GenBank/DDBJ databases">
        <title>Rhizophora mucronata_Transcriptome.</title>
        <authorList>
            <person name="Meera S.P."/>
            <person name="Sreeshan A."/>
            <person name="Augustine A."/>
        </authorList>
    </citation>
    <scope>NUCLEOTIDE SEQUENCE</scope>
    <source>
        <tissue evidence="1">Leaf</tissue>
    </source>
</reference>
<name>A0A2P2NXY5_RHIMU</name>
<protein>
    <submittedName>
        <fullName evidence="1">Uncharacterized protein</fullName>
    </submittedName>
</protein>
<sequence length="28" mass="3343">MISFNDKLTLKSPNFSILYYSNLINYKD</sequence>
<dbReference type="EMBL" id="GGEC01066893">
    <property type="protein sequence ID" value="MBX47377.1"/>
    <property type="molecule type" value="Transcribed_RNA"/>
</dbReference>